<evidence type="ECO:0000313" key="3">
    <source>
        <dbReference type="EMBL" id="KEF57471.1"/>
    </source>
</evidence>
<dbReference type="HOGENOM" id="CLU_480582_0_0_1"/>
<sequence>MHILIQVLVAFALKVLAQYEDLPPELATTAYPDLNDTNLRGTWLWGFNGCDKVQTANIKEAYDDFKTLSNTKGVLSNIDWNSAAALEYLGPPGFNKNQQKQIQAVFANAATNPPPQTPNPSLNAYSLNSDPDDPNWPMINFCKPWFEKRSLGNAYAFGSGQTGTAKFDITKYLNRAETMFHELLHLNNVADSVGNVPNPVVDDMTITYAFRASTGRDVTVEERAYGATRSKLLARFKPEIGDLPTGYYVQRNADNLVFYALAKYTQEKLGAYPHMPVIREFKLTLPPFKKPNPVIEYKSIDNKAVLLDELDIEPVPGCNDRLDDASPTSLTLGTPYDDSEYPSDYRIQMAQWVGALSDTPALGQPFPPRCQSDVLTDAIYSTSLAEAADKVQQYCSNKAWWEVNIVPAVTFGDGSGHKALGVSDNFTVNGSADKLCLDVSWKPGCMGSSLFTVGATDGDKKSYCTTRFLAALNGCDTSSTDKKYGGGLVDNCLVYRIGAVAADADVPFTVFTGGPEFSCTDGDASFDPSFSNACSCFYTGEPETVALFDKPDGGCPTLTKPPAMTFQEVQGATATSAAKRDYLGESSRTHPRDVTRRV</sequence>
<feature type="compositionally biased region" description="Basic and acidic residues" evidence="1">
    <location>
        <begin position="578"/>
        <end position="598"/>
    </location>
</feature>
<reference evidence="3 4" key="1">
    <citation type="submission" date="2013-03" db="EMBL/GenBank/DDBJ databases">
        <title>The Genome Sequence of Exophiala aquamarina CBS 119918.</title>
        <authorList>
            <consortium name="The Broad Institute Genomics Platform"/>
            <person name="Cuomo C."/>
            <person name="de Hoog S."/>
            <person name="Gorbushina A."/>
            <person name="Walker B."/>
            <person name="Young S.K."/>
            <person name="Zeng Q."/>
            <person name="Gargeya S."/>
            <person name="Fitzgerald M."/>
            <person name="Haas B."/>
            <person name="Abouelleil A."/>
            <person name="Allen A.W."/>
            <person name="Alvarado L."/>
            <person name="Arachchi H.M."/>
            <person name="Berlin A.M."/>
            <person name="Chapman S.B."/>
            <person name="Gainer-Dewar J."/>
            <person name="Goldberg J."/>
            <person name="Griggs A."/>
            <person name="Gujja S."/>
            <person name="Hansen M."/>
            <person name="Howarth C."/>
            <person name="Imamovic A."/>
            <person name="Ireland A."/>
            <person name="Larimer J."/>
            <person name="McCowan C."/>
            <person name="Murphy C."/>
            <person name="Pearson M."/>
            <person name="Poon T.W."/>
            <person name="Priest M."/>
            <person name="Roberts A."/>
            <person name="Saif S."/>
            <person name="Shea T."/>
            <person name="Sisk P."/>
            <person name="Sykes S."/>
            <person name="Wortman J."/>
            <person name="Nusbaum C."/>
            <person name="Birren B."/>
        </authorList>
    </citation>
    <scope>NUCLEOTIDE SEQUENCE [LARGE SCALE GENOMIC DNA]</scope>
    <source>
        <strain evidence="3 4">CBS 119918</strain>
    </source>
</reference>
<feature type="chain" id="PRO_5001681554" description="Lysine-specific metallo-endopeptidase domain-containing protein" evidence="2">
    <location>
        <begin position="18"/>
        <end position="598"/>
    </location>
</feature>
<dbReference type="RefSeq" id="XP_013260061.1">
    <property type="nucleotide sequence ID" value="XM_013404607.1"/>
</dbReference>
<evidence type="ECO:0000256" key="1">
    <source>
        <dbReference type="SAM" id="MobiDB-lite"/>
    </source>
</evidence>
<dbReference type="InterPro" id="IPR024079">
    <property type="entry name" value="MetalloPept_cat_dom_sf"/>
</dbReference>
<dbReference type="GO" id="GO:0008237">
    <property type="term" value="F:metallopeptidase activity"/>
    <property type="evidence" value="ECO:0007669"/>
    <property type="project" value="InterPro"/>
</dbReference>
<keyword evidence="4" id="KW-1185">Reference proteome</keyword>
<accession>A0A072PC91</accession>
<dbReference type="GeneID" id="25280314"/>
<dbReference type="AlphaFoldDB" id="A0A072PC91"/>
<proteinExistence type="predicted"/>
<organism evidence="3 4">
    <name type="scientific">Exophiala aquamarina CBS 119918</name>
    <dbReference type="NCBI Taxonomy" id="1182545"/>
    <lineage>
        <taxon>Eukaryota</taxon>
        <taxon>Fungi</taxon>
        <taxon>Dikarya</taxon>
        <taxon>Ascomycota</taxon>
        <taxon>Pezizomycotina</taxon>
        <taxon>Eurotiomycetes</taxon>
        <taxon>Chaetothyriomycetidae</taxon>
        <taxon>Chaetothyriales</taxon>
        <taxon>Herpotrichiellaceae</taxon>
        <taxon>Exophiala</taxon>
    </lineage>
</organism>
<name>A0A072PC91_9EURO</name>
<evidence type="ECO:0008006" key="5">
    <source>
        <dbReference type="Google" id="ProtNLM"/>
    </source>
</evidence>
<evidence type="ECO:0000313" key="4">
    <source>
        <dbReference type="Proteomes" id="UP000027920"/>
    </source>
</evidence>
<keyword evidence="2" id="KW-0732">Signal</keyword>
<dbReference type="Proteomes" id="UP000027920">
    <property type="component" value="Unassembled WGS sequence"/>
</dbReference>
<dbReference type="Gene3D" id="3.40.390.10">
    <property type="entry name" value="Collagenase (Catalytic Domain)"/>
    <property type="match status" value="1"/>
</dbReference>
<protein>
    <recommendedName>
        <fullName evidence="5">Lysine-specific metallo-endopeptidase domain-containing protein</fullName>
    </recommendedName>
</protein>
<gene>
    <name evidence="3" type="ORF">A1O9_05388</name>
</gene>
<feature type="region of interest" description="Disordered" evidence="1">
    <location>
        <begin position="576"/>
        <end position="598"/>
    </location>
</feature>
<dbReference type="OrthoDB" id="4160163at2759"/>
<dbReference type="EMBL" id="AMGV01000004">
    <property type="protein sequence ID" value="KEF57471.1"/>
    <property type="molecule type" value="Genomic_DNA"/>
</dbReference>
<dbReference type="STRING" id="1182545.A0A072PC91"/>
<evidence type="ECO:0000256" key="2">
    <source>
        <dbReference type="SAM" id="SignalP"/>
    </source>
</evidence>
<dbReference type="VEuPathDB" id="FungiDB:A1O9_05388"/>
<comment type="caution">
    <text evidence="3">The sequence shown here is derived from an EMBL/GenBank/DDBJ whole genome shotgun (WGS) entry which is preliminary data.</text>
</comment>
<feature type="signal peptide" evidence="2">
    <location>
        <begin position="1"/>
        <end position="17"/>
    </location>
</feature>